<dbReference type="EMBL" id="JAVXUP010005432">
    <property type="protein sequence ID" value="KAK2996184.1"/>
    <property type="molecule type" value="Genomic_DNA"/>
</dbReference>
<reference evidence="1" key="1">
    <citation type="submission" date="2022-12" db="EMBL/GenBank/DDBJ databases">
        <title>Draft genome assemblies for two species of Escallonia (Escalloniales).</title>
        <authorList>
            <person name="Chanderbali A."/>
            <person name="Dervinis C."/>
            <person name="Anghel I."/>
            <person name="Soltis D."/>
            <person name="Soltis P."/>
            <person name="Zapata F."/>
        </authorList>
    </citation>
    <scope>NUCLEOTIDE SEQUENCE</scope>
    <source>
        <strain evidence="1">UCBG64.0493</strain>
        <tissue evidence="1">Leaf</tissue>
    </source>
</reference>
<evidence type="ECO:0000313" key="2">
    <source>
        <dbReference type="Proteomes" id="UP001188597"/>
    </source>
</evidence>
<dbReference type="InterPro" id="IPR006652">
    <property type="entry name" value="Kelch_1"/>
</dbReference>
<dbReference type="PANTHER" id="PTHR47365:SF2">
    <property type="entry name" value="KELCH-LIKE PROTEIN 23"/>
    <property type="match status" value="1"/>
</dbReference>
<dbReference type="Proteomes" id="UP001188597">
    <property type="component" value="Unassembled WGS sequence"/>
</dbReference>
<dbReference type="InterPro" id="IPR015915">
    <property type="entry name" value="Kelch-typ_b-propeller"/>
</dbReference>
<accession>A0AA88RTW9</accession>
<evidence type="ECO:0000313" key="1">
    <source>
        <dbReference type="EMBL" id="KAK2996184.1"/>
    </source>
</evidence>
<dbReference type="Pfam" id="PF01344">
    <property type="entry name" value="Kelch_1"/>
    <property type="match status" value="1"/>
</dbReference>
<dbReference type="SMART" id="SM00612">
    <property type="entry name" value="Kelch"/>
    <property type="match status" value="3"/>
</dbReference>
<proteinExistence type="predicted"/>
<name>A0AA88RTW9_9ASTE</name>
<organism evidence="1 2">
    <name type="scientific">Escallonia herrerae</name>
    <dbReference type="NCBI Taxonomy" id="1293975"/>
    <lineage>
        <taxon>Eukaryota</taxon>
        <taxon>Viridiplantae</taxon>
        <taxon>Streptophyta</taxon>
        <taxon>Embryophyta</taxon>
        <taxon>Tracheophyta</taxon>
        <taxon>Spermatophyta</taxon>
        <taxon>Magnoliopsida</taxon>
        <taxon>eudicotyledons</taxon>
        <taxon>Gunneridae</taxon>
        <taxon>Pentapetalae</taxon>
        <taxon>asterids</taxon>
        <taxon>campanulids</taxon>
        <taxon>Escalloniales</taxon>
        <taxon>Escalloniaceae</taxon>
        <taxon>Escallonia</taxon>
    </lineage>
</organism>
<dbReference type="AlphaFoldDB" id="A0AA88RTW9"/>
<dbReference type="PANTHER" id="PTHR47365">
    <property type="entry name" value="PLANT PROTEIN, PUTATIVE-RELATED"/>
    <property type="match status" value="1"/>
</dbReference>
<dbReference type="Gene3D" id="2.120.10.80">
    <property type="entry name" value="Kelch-type beta propeller"/>
    <property type="match status" value="1"/>
</dbReference>
<protein>
    <submittedName>
        <fullName evidence="1">Uncharacterized protein</fullName>
    </submittedName>
</protein>
<gene>
    <name evidence="1" type="ORF">RJ639_029412</name>
</gene>
<comment type="caution">
    <text evidence="1">The sequence shown here is derived from an EMBL/GenBank/DDBJ whole genome shotgun (WGS) entry which is preliminary data.</text>
</comment>
<sequence>MGSLASCSRFPHQFSENSTNEYRIYASFCGMNPTSNVNMSNWIECYNPSNNSWHRVTSIPGLVENHVLNGFAMVSMGDSIYVIGGRLCHKLLDRDDPDHVFELDLEILHSVRRYNVVADAWTVLAPMRTARCDFACTVNENKIYVAGGKCTRGSARGTSSAEVYDPAMDEWKPLPSMSTLRYKCAGVTWQGKFHVVGGFAERGDNQGPYVMLRSSADVYDPQQGKWDFKARMWELDVPPNQIVAVSGRLFSLGDCFQKWKGHIEAYDGKLNIWNEVDGSHLETLSSPVSTSDSTEANWPPCKRLYLTMAPIRTRLYLLAGHQMAGEIPRLSSGVHVFDTSANGDGWWSFEPVDEEGLKELCGHSCVLQRSS</sequence>
<keyword evidence="2" id="KW-1185">Reference proteome</keyword>
<dbReference type="SUPFAM" id="SSF117281">
    <property type="entry name" value="Kelch motif"/>
    <property type="match status" value="1"/>
</dbReference>